<reference evidence="5" key="1">
    <citation type="journal article" date="2019" name="Int. J. Syst. Evol. Microbiol.">
        <title>The Global Catalogue of Microorganisms (GCM) 10K type strain sequencing project: providing services to taxonomists for standard genome sequencing and annotation.</title>
        <authorList>
            <consortium name="The Broad Institute Genomics Platform"/>
            <consortium name="The Broad Institute Genome Sequencing Center for Infectious Disease"/>
            <person name="Wu L."/>
            <person name="Ma J."/>
        </authorList>
    </citation>
    <scope>NUCLEOTIDE SEQUENCE [LARGE SCALE GENOMIC DNA]</scope>
    <source>
        <strain evidence="5">CCUG 50347</strain>
    </source>
</reference>
<dbReference type="InterPro" id="IPR006016">
    <property type="entry name" value="UspA"/>
</dbReference>
<proteinExistence type="inferred from homology"/>
<evidence type="ECO:0000256" key="1">
    <source>
        <dbReference type="ARBA" id="ARBA00008791"/>
    </source>
</evidence>
<feature type="domain" description="UspA" evidence="3">
    <location>
        <begin position="26"/>
        <end position="162"/>
    </location>
</feature>
<keyword evidence="5" id="KW-1185">Reference proteome</keyword>
<dbReference type="SUPFAM" id="SSF52402">
    <property type="entry name" value="Adenine nucleotide alpha hydrolases-like"/>
    <property type="match status" value="2"/>
</dbReference>
<evidence type="ECO:0000313" key="5">
    <source>
        <dbReference type="Proteomes" id="UP001595909"/>
    </source>
</evidence>
<evidence type="ECO:0000259" key="3">
    <source>
        <dbReference type="Pfam" id="PF00582"/>
    </source>
</evidence>
<comment type="similarity">
    <text evidence="1">Belongs to the universal stress protein A family.</text>
</comment>
<organism evidence="4 5">
    <name type="scientific">Actinomycetospora chibensis</name>
    <dbReference type="NCBI Taxonomy" id="663606"/>
    <lineage>
        <taxon>Bacteria</taxon>
        <taxon>Bacillati</taxon>
        <taxon>Actinomycetota</taxon>
        <taxon>Actinomycetes</taxon>
        <taxon>Pseudonocardiales</taxon>
        <taxon>Pseudonocardiaceae</taxon>
        <taxon>Actinomycetospora</taxon>
    </lineage>
</organism>
<dbReference type="Pfam" id="PF00582">
    <property type="entry name" value="Usp"/>
    <property type="match status" value="1"/>
</dbReference>
<dbReference type="RefSeq" id="WP_274186977.1">
    <property type="nucleotide sequence ID" value="NZ_BAABHN010000049.1"/>
</dbReference>
<evidence type="ECO:0000256" key="2">
    <source>
        <dbReference type="SAM" id="MobiDB-lite"/>
    </source>
</evidence>
<comment type="caution">
    <text evidence="4">The sequence shown here is derived from an EMBL/GenBank/DDBJ whole genome shotgun (WGS) entry which is preliminary data.</text>
</comment>
<evidence type="ECO:0000313" key="4">
    <source>
        <dbReference type="EMBL" id="MFC4835273.1"/>
    </source>
</evidence>
<dbReference type="InterPro" id="IPR014729">
    <property type="entry name" value="Rossmann-like_a/b/a_fold"/>
</dbReference>
<accession>A0ABV9RPT1</accession>
<dbReference type="PROSITE" id="PS50890">
    <property type="entry name" value="PUA"/>
    <property type="match status" value="1"/>
</dbReference>
<dbReference type="Gene3D" id="3.40.50.620">
    <property type="entry name" value="HUPs"/>
    <property type="match status" value="2"/>
</dbReference>
<dbReference type="EMBL" id="JBHSIM010000049">
    <property type="protein sequence ID" value="MFC4835273.1"/>
    <property type="molecule type" value="Genomic_DNA"/>
</dbReference>
<gene>
    <name evidence="4" type="ORF">ACFPEL_22885</name>
</gene>
<dbReference type="PANTHER" id="PTHR46268">
    <property type="entry name" value="STRESS RESPONSE PROTEIN NHAX"/>
    <property type="match status" value="1"/>
</dbReference>
<protein>
    <submittedName>
        <fullName evidence="4">Universal stress protein</fullName>
    </submittedName>
</protein>
<dbReference type="Proteomes" id="UP001595909">
    <property type="component" value="Unassembled WGS sequence"/>
</dbReference>
<sequence>MSDPRVSAPVGAPAPAAPTPRAGADVVVGVPLGGRARAAVHWAAAEARDRGVALRLVHGLVVPRGGYPGRSFVGVDAERGLFSLARQELRDMRLVARDVAPDVPIVEDLVESDPVAVLRAQARVASLLVLGSDGFGRLGELALGRTTRGLAGEVAIPVVLVPHHCDAQARERAEGHAPVVVGDDGTEGCRAALRFAAVRAVSRGAPLVVVRAGKDVRLLDEDVPELGSERPVGVRVVLAEERADRVLADQARDAELVVLGVGEHGRLRHRRPRTRPGLVRRATCPVAIVPPGPGGRSGASR</sequence>
<dbReference type="PANTHER" id="PTHR46268:SF6">
    <property type="entry name" value="UNIVERSAL STRESS PROTEIN UP12"/>
    <property type="match status" value="1"/>
</dbReference>
<feature type="region of interest" description="Disordered" evidence="2">
    <location>
        <begin position="1"/>
        <end position="20"/>
    </location>
</feature>
<name>A0ABV9RPT1_9PSEU</name>